<dbReference type="AlphaFoldDB" id="A0A8J8P0E9"/>
<organism evidence="1 2">
    <name type="scientific">Halteria grandinella</name>
    <dbReference type="NCBI Taxonomy" id="5974"/>
    <lineage>
        <taxon>Eukaryota</taxon>
        <taxon>Sar</taxon>
        <taxon>Alveolata</taxon>
        <taxon>Ciliophora</taxon>
        <taxon>Intramacronucleata</taxon>
        <taxon>Spirotrichea</taxon>
        <taxon>Stichotrichia</taxon>
        <taxon>Sporadotrichida</taxon>
        <taxon>Halteriidae</taxon>
        <taxon>Halteria</taxon>
    </lineage>
</organism>
<keyword evidence="2" id="KW-1185">Reference proteome</keyword>
<dbReference type="Proteomes" id="UP000785679">
    <property type="component" value="Unassembled WGS sequence"/>
</dbReference>
<protein>
    <submittedName>
        <fullName evidence="1">Uncharacterized protein</fullName>
    </submittedName>
</protein>
<comment type="caution">
    <text evidence="1">The sequence shown here is derived from an EMBL/GenBank/DDBJ whole genome shotgun (WGS) entry which is preliminary data.</text>
</comment>
<evidence type="ECO:0000313" key="2">
    <source>
        <dbReference type="Proteomes" id="UP000785679"/>
    </source>
</evidence>
<reference evidence="1" key="1">
    <citation type="submission" date="2019-06" db="EMBL/GenBank/DDBJ databases">
        <authorList>
            <person name="Zheng W."/>
        </authorList>
    </citation>
    <scope>NUCLEOTIDE SEQUENCE</scope>
    <source>
        <strain evidence="1">QDHG01</strain>
    </source>
</reference>
<sequence length="93" mass="11084">MWNSVIRLCIETSLDLFISCFIRFKQVSIVMCEQIILAIKWTQLAFKYRHINRNWTLRFGRYGLNLQFGYHFQAVLVPQTCGQISILDLWLLV</sequence>
<gene>
    <name evidence="1" type="ORF">FGO68_gene8555</name>
</gene>
<dbReference type="EMBL" id="RRYP01001678">
    <property type="protein sequence ID" value="TNV85627.1"/>
    <property type="molecule type" value="Genomic_DNA"/>
</dbReference>
<proteinExistence type="predicted"/>
<accession>A0A8J8P0E9</accession>
<evidence type="ECO:0000313" key="1">
    <source>
        <dbReference type="EMBL" id="TNV85627.1"/>
    </source>
</evidence>
<name>A0A8J8P0E9_HALGN</name>